<dbReference type="RefSeq" id="WP_093237950.1">
    <property type="nucleotide sequence ID" value="NZ_FNQF01000001.1"/>
</dbReference>
<dbReference type="PANTHER" id="PTHR34138">
    <property type="entry name" value="CELL SHAPE-DETERMINING PROTEIN MREC"/>
    <property type="match status" value="1"/>
</dbReference>
<proteinExistence type="inferred from homology"/>
<evidence type="ECO:0000313" key="8">
    <source>
        <dbReference type="Proteomes" id="UP000198820"/>
    </source>
</evidence>
<sequence length="276" mass="30977">MQQIFNFLIKYKAGLVFIGLLILGLSLTVKAHDYQNSKIISAANGVTGNLFHMKTNVSDYFRLASQNEVLLQENKNLQEELYQYRQQQLPKIDTSVVFNDTIFKVYTSKVIANNYSHTDNYLLLNSGDKNGLEPGMAVLSSLGVVGITEQVSANFTRVISILNRNISINAKLKKSNHFGTLTWVGEDPYIVNLVDVPRSAKVNVGDTITTGGKSFIFPGEVLIGTVEGFELDLNRGYYDIQIKLFNDMTDLGEIYVVKRKDKEEAMELLENTEQSE</sequence>
<comment type="similarity">
    <text evidence="1">Belongs to the MreC family.</text>
</comment>
<keyword evidence="8" id="KW-1185">Reference proteome</keyword>
<dbReference type="InterPro" id="IPR042177">
    <property type="entry name" value="Cell/Rod_1"/>
</dbReference>
<dbReference type="Gene3D" id="2.40.10.340">
    <property type="entry name" value="Rod shape-determining protein MreC, domain 1"/>
    <property type="match status" value="1"/>
</dbReference>
<feature type="domain" description="Rod shape-determining protein MreC beta-barrel core" evidence="6">
    <location>
        <begin position="110"/>
        <end position="258"/>
    </location>
</feature>
<dbReference type="Pfam" id="PF04085">
    <property type="entry name" value="MreC"/>
    <property type="match status" value="1"/>
</dbReference>
<feature type="coiled-coil region" evidence="5">
    <location>
        <begin position="60"/>
        <end position="87"/>
    </location>
</feature>
<evidence type="ECO:0000256" key="1">
    <source>
        <dbReference type="ARBA" id="ARBA00009369"/>
    </source>
</evidence>
<keyword evidence="3" id="KW-0133">Cell shape</keyword>
<evidence type="ECO:0000313" key="7">
    <source>
        <dbReference type="EMBL" id="SDZ74625.1"/>
    </source>
</evidence>
<dbReference type="Gene3D" id="2.40.10.350">
    <property type="entry name" value="Rod shape-determining protein MreC, domain 2"/>
    <property type="match status" value="1"/>
</dbReference>
<dbReference type="AlphaFoldDB" id="A0A1H3VIM7"/>
<dbReference type="PANTHER" id="PTHR34138:SF1">
    <property type="entry name" value="CELL SHAPE-DETERMINING PROTEIN MREC"/>
    <property type="match status" value="1"/>
</dbReference>
<protein>
    <recommendedName>
        <fullName evidence="2">Cell shape-determining protein MreC</fullName>
    </recommendedName>
    <alternativeName>
        <fullName evidence="4">Cell shape protein MreC</fullName>
    </alternativeName>
</protein>
<dbReference type="Proteomes" id="UP000198820">
    <property type="component" value="Unassembled WGS sequence"/>
</dbReference>
<gene>
    <name evidence="7" type="ORF">SAMN05421540_101129</name>
</gene>
<dbReference type="STRING" id="908615.SAMN05421540_101129"/>
<dbReference type="GO" id="GO:0005886">
    <property type="term" value="C:plasma membrane"/>
    <property type="evidence" value="ECO:0007669"/>
    <property type="project" value="TreeGrafter"/>
</dbReference>
<dbReference type="NCBIfam" id="NF010532">
    <property type="entry name" value="PRK13922.9-3"/>
    <property type="match status" value="1"/>
</dbReference>
<dbReference type="InterPro" id="IPR007221">
    <property type="entry name" value="MreC"/>
</dbReference>
<organism evidence="7 8">
    <name type="scientific">Psychroflexus halocasei</name>
    <dbReference type="NCBI Taxonomy" id="908615"/>
    <lineage>
        <taxon>Bacteria</taxon>
        <taxon>Pseudomonadati</taxon>
        <taxon>Bacteroidota</taxon>
        <taxon>Flavobacteriia</taxon>
        <taxon>Flavobacteriales</taxon>
        <taxon>Flavobacteriaceae</taxon>
        <taxon>Psychroflexus</taxon>
    </lineage>
</organism>
<evidence type="ECO:0000256" key="4">
    <source>
        <dbReference type="ARBA" id="ARBA00032089"/>
    </source>
</evidence>
<dbReference type="InterPro" id="IPR042175">
    <property type="entry name" value="Cell/Rod_MreC_2"/>
</dbReference>
<dbReference type="InterPro" id="IPR055342">
    <property type="entry name" value="MreC_beta-barrel_core"/>
</dbReference>
<evidence type="ECO:0000256" key="3">
    <source>
        <dbReference type="ARBA" id="ARBA00022960"/>
    </source>
</evidence>
<dbReference type="EMBL" id="FNQF01000001">
    <property type="protein sequence ID" value="SDZ74625.1"/>
    <property type="molecule type" value="Genomic_DNA"/>
</dbReference>
<dbReference type="GO" id="GO:0008360">
    <property type="term" value="P:regulation of cell shape"/>
    <property type="evidence" value="ECO:0007669"/>
    <property type="project" value="UniProtKB-KW"/>
</dbReference>
<evidence type="ECO:0000256" key="5">
    <source>
        <dbReference type="SAM" id="Coils"/>
    </source>
</evidence>
<evidence type="ECO:0000256" key="2">
    <source>
        <dbReference type="ARBA" id="ARBA00013855"/>
    </source>
</evidence>
<reference evidence="7 8" key="1">
    <citation type="submission" date="2016-10" db="EMBL/GenBank/DDBJ databases">
        <authorList>
            <person name="de Groot N.N."/>
        </authorList>
    </citation>
    <scope>NUCLEOTIDE SEQUENCE [LARGE SCALE GENOMIC DNA]</scope>
    <source>
        <strain evidence="7 8">DSM 23581</strain>
    </source>
</reference>
<keyword evidence="5" id="KW-0175">Coiled coil</keyword>
<evidence type="ECO:0000259" key="6">
    <source>
        <dbReference type="Pfam" id="PF04085"/>
    </source>
</evidence>
<accession>A0A1H3VIM7</accession>
<name>A0A1H3VIM7_9FLAO</name>